<evidence type="ECO:0000313" key="2">
    <source>
        <dbReference type="Proteomes" id="UP001225356"/>
    </source>
</evidence>
<dbReference type="EMBL" id="JAUSQU010000002">
    <property type="protein sequence ID" value="MDP9850311.1"/>
    <property type="molecule type" value="Genomic_DNA"/>
</dbReference>
<protein>
    <submittedName>
        <fullName evidence="1">Uncharacterized protein</fullName>
    </submittedName>
</protein>
<sequence length="120" mass="12815">MTEEPHAQVPRILQAAGYRSVGDADFGYLLCPPLTSAAHVVCEPDESWRAMPGSAVRTAITQHLNHYADALTAAGYGTATWGRGGQSEVLIVAADQEAADRQTPDIRAYLRAHNPEASNA</sequence>
<keyword evidence="2" id="KW-1185">Reference proteome</keyword>
<evidence type="ECO:0000313" key="1">
    <source>
        <dbReference type="EMBL" id="MDP9850311.1"/>
    </source>
</evidence>
<reference evidence="1 2" key="1">
    <citation type="submission" date="2023-07" db="EMBL/GenBank/DDBJ databases">
        <title>Sequencing the genomes of 1000 actinobacteria strains.</title>
        <authorList>
            <person name="Klenk H.-P."/>
        </authorList>
    </citation>
    <scope>NUCLEOTIDE SEQUENCE [LARGE SCALE GENOMIC DNA]</scope>
    <source>
        <strain evidence="1 2">DSM 46740</strain>
    </source>
</reference>
<name>A0ABT9QV78_9ACTN</name>
<organism evidence="1 2">
    <name type="scientific">Streptosporangium lutulentum</name>
    <dbReference type="NCBI Taxonomy" id="1461250"/>
    <lineage>
        <taxon>Bacteria</taxon>
        <taxon>Bacillati</taxon>
        <taxon>Actinomycetota</taxon>
        <taxon>Actinomycetes</taxon>
        <taxon>Streptosporangiales</taxon>
        <taxon>Streptosporangiaceae</taxon>
        <taxon>Streptosporangium</taxon>
    </lineage>
</organism>
<accession>A0ABT9QV78</accession>
<comment type="caution">
    <text evidence="1">The sequence shown here is derived from an EMBL/GenBank/DDBJ whole genome shotgun (WGS) entry which is preliminary data.</text>
</comment>
<gene>
    <name evidence="1" type="ORF">J2853_009607</name>
</gene>
<dbReference type="Proteomes" id="UP001225356">
    <property type="component" value="Unassembled WGS sequence"/>
</dbReference>
<proteinExistence type="predicted"/>
<dbReference type="RefSeq" id="WP_307569263.1">
    <property type="nucleotide sequence ID" value="NZ_JAUSQU010000002.1"/>
</dbReference>